<reference evidence="6" key="1">
    <citation type="submission" date="2019-09" db="EMBL/GenBank/DDBJ databases">
        <title>Bird 10,000 Genomes (B10K) Project - Family phase.</title>
        <authorList>
            <person name="Zhang G."/>
        </authorList>
    </citation>
    <scope>NUCLEOTIDE SEQUENCE</scope>
    <source>
        <strain evidence="6">B10K-IZCAS-20218</strain>
        <tissue evidence="6">Blood</tissue>
    </source>
</reference>
<feature type="non-terminal residue" evidence="6">
    <location>
        <position position="1"/>
    </location>
</feature>
<dbReference type="Proteomes" id="UP000623542">
    <property type="component" value="Unassembled WGS sequence"/>
</dbReference>
<comment type="caution">
    <text evidence="6">The sequence shown here is derived from an EMBL/GenBank/DDBJ whole genome shotgun (WGS) entry which is preliminary data.</text>
</comment>
<dbReference type="EMBL" id="WBNG01000905">
    <property type="protein sequence ID" value="NXD29117.1"/>
    <property type="molecule type" value="Genomic_DNA"/>
</dbReference>
<evidence type="ECO:0000256" key="3">
    <source>
        <dbReference type="ARBA" id="ARBA00022692"/>
    </source>
</evidence>
<sequence length="53" mass="5304">MQTGLVLLIVGHLGFITGALVHGTVLRFVVAASDATSLHYGVTNGASAVAALL</sequence>
<protein>
    <submittedName>
        <fullName evidence="6">TMM54 protein</fullName>
    </submittedName>
</protein>
<evidence type="ECO:0000313" key="6">
    <source>
        <dbReference type="EMBL" id="NXD29117.1"/>
    </source>
</evidence>
<name>A0A851UGN8_9PASS</name>
<dbReference type="InterPro" id="IPR020977">
    <property type="entry name" value="Beta-casein-like"/>
</dbReference>
<keyword evidence="5" id="KW-0472">Membrane</keyword>
<evidence type="ECO:0000256" key="2">
    <source>
        <dbReference type="ARBA" id="ARBA00011030"/>
    </source>
</evidence>
<proteinExistence type="inferred from homology"/>
<evidence type="ECO:0000256" key="1">
    <source>
        <dbReference type="ARBA" id="ARBA00004141"/>
    </source>
</evidence>
<dbReference type="AlphaFoldDB" id="A0A851UGN8"/>
<dbReference type="GO" id="GO:0016020">
    <property type="term" value="C:membrane"/>
    <property type="evidence" value="ECO:0007669"/>
    <property type="project" value="UniProtKB-SubCell"/>
</dbReference>
<evidence type="ECO:0000313" key="7">
    <source>
        <dbReference type="Proteomes" id="UP000623542"/>
    </source>
</evidence>
<gene>
    <name evidence="6" type="primary">Tmem54_1</name>
    <name evidence="6" type="ORF">ELAFOR_R15281</name>
</gene>
<dbReference type="PANTHER" id="PTHR31258">
    <property type="entry name" value="KERATINOCYTE-ASSOCIATED PROTEIN 3"/>
    <property type="match status" value="1"/>
</dbReference>
<evidence type="ECO:0000256" key="4">
    <source>
        <dbReference type="ARBA" id="ARBA00022989"/>
    </source>
</evidence>
<comment type="similarity">
    <text evidence="2">Belongs to the TMEM54 family.</text>
</comment>
<dbReference type="OrthoDB" id="9389418at2759"/>
<dbReference type="PANTHER" id="PTHR31258:SF2">
    <property type="entry name" value="TRANSMEMBRANE PROTEIN 54"/>
    <property type="match status" value="1"/>
</dbReference>
<evidence type="ECO:0000256" key="5">
    <source>
        <dbReference type="ARBA" id="ARBA00023136"/>
    </source>
</evidence>
<organism evidence="6 7">
    <name type="scientific">Elachura formosa</name>
    <name type="common">spotted wren-babbler</name>
    <dbReference type="NCBI Taxonomy" id="1463973"/>
    <lineage>
        <taxon>Eukaryota</taxon>
        <taxon>Metazoa</taxon>
        <taxon>Chordata</taxon>
        <taxon>Craniata</taxon>
        <taxon>Vertebrata</taxon>
        <taxon>Euteleostomi</taxon>
        <taxon>Archelosauria</taxon>
        <taxon>Archosauria</taxon>
        <taxon>Dinosauria</taxon>
        <taxon>Saurischia</taxon>
        <taxon>Theropoda</taxon>
        <taxon>Coelurosauria</taxon>
        <taxon>Aves</taxon>
        <taxon>Neognathae</taxon>
        <taxon>Neoaves</taxon>
        <taxon>Telluraves</taxon>
        <taxon>Australaves</taxon>
        <taxon>Passeriformes</taxon>
        <taxon>Elachuridae</taxon>
        <taxon>Elachura</taxon>
    </lineage>
</organism>
<keyword evidence="4" id="KW-1133">Transmembrane helix</keyword>
<comment type="subcellular location">
    <subcellularLocation>
        <location evidence="1">Membrane</location>
        <topology evidence="1">Multi-pass membrane protein</topology>
    </subcellularLocation>
</comment>
<accession>A0A851UGN8</accession>
<dbReference type="Pfam" id="PF12304">
    <property type="entry name" value="BCLP"/>
    <property type="match status" value="1"/>
</dbReference>
<keyword evidence="7" id="KW-1185">Reference proteome</keyword>
<feature type="non-terminal residue" evidence="6">
    <location>
        <position position="53"/>
    </location>
</feature>
<keyword evidence="3" id="KW-0812">Transmembrane</keyword>